<evidence type="ECO:0008006" key="9">
    <source>
        <dbReference type="Google" id="ProtNLM"/>
    </source>
</evidence>
<evidence type="ECO:0000259" key="5">
    <source>
        <dbReference type="SMART" id="SM00385"/>
    </source>
</evidence>
<dbReference type="SMART" id="SM01332">
    <property type="entry name" value="Cyclin_C"/>
    <property type="match status" value="1"/>
</dbReference>
<dbReference type="AlphaFoldDB" id="A0ABD2K7R3"/>
<reference evidence="7 8" key="1">
    <citation type="submission" date="2024-10" db="EMBL/GenBank/DDBJ databases">
        <authorList>
            <person name="Kim D."/>
        </authorList>
    </citation>
    <scope>NUCLEOTIDE SEQUENCE [LARGE SCALE GENOMIC DNA]</scope>
    <source>
        <strain evidence="7">BH-2024</strain>
    </source>
</reference>
<name>A0ABD2K7R3_9BILA</name>
<dbReference type="InterPro" id="IPR036915">
    <property type="entry name" value="Cyclin-like_sf"/>
</dbReference>
<dbReference type="InterPro" id="IPR046965">
    <property type="entry name" value="Cyclin_A/B-like"/>
</dbReference>
<protein>
    <recommendedName>
        <fullName evidence="9">Cyclin B</fullName>
    </recommendedName>
</protein>
<keyword evidence="1" id="KW-0132">Cell division</keyword>
<dbReference type="InterPro" id="IPR004367">
    <property type="entry name" value="Cyclin_C-dom"/>
</dbReference>
<proteinExistence type="inferred from homology"/>
<feature type="domain" description="Cyclin-like" evidence="5">
    <location>
        <begin position="188"/>
        <end position="270"/>
    </location>
</feature>
<dbReference type="FunFam" id="1.10.472.10:FF:000001">
    <property type="entry name" value="G2/mitotic-specific cyclin"/>
    <property type="match status" value="1"/>
</dbReference>
<keyword evidence="3" id="KW-0131">Cell cycle</keyword>
<accession>A0ABD2K7R3</accession>
<dbReference type="Proteomes" id="UP001620626">
    <property type="component" value="Unassembled WGS sequence"/>
</dbReference>
<evidence type="ECO:0000256" key="4">
    <source>
        <dbReference type="RuleBase" id="RU000383"/>
    </source>
</evidence>
<dbReference type="PIRSF" id="PIRSF001771">
    <property type="entry name" value="Cyclin_A_B_D_E"/>
    <property type="match status" value="1"/>
</dbReference>
<dbReference type="PANTHER" id="PTHR10177">
    <property type="entry name" value="CYCLINS"/>
    <property type="match status" value="1"/>
</dbReference>
<gene>
    <name evidence="7" type="ORF">niasHT_024563</name>
</gene>
<sequence>MNRIRKALTVRSANESNIPEKVPKAETQHHHIEKPVSSLKFGGGSTLFPAEYADDVDLYLRQLERRHPLDSDFLSTHNGVDGRMRQILVDWLVHVQVRFKLTIETLSLSVHILDRSLLALPGMNKTNLQLLGITGMFIASKFEEVVVPNIDDFVFVAGKVFEREDIMRMEQRVLSGLKFNLSVPYAMQFLRRYRFYASPSKNVWAFAKFVSEVAMVCYALAHFPPSVVAAVSLHLAAFAYGSPLQSSKLFVDVFRMPEADVERISRSFVDHVIQFLDPTEKLCALREKYRLHFVITNEQLALLRDFGDYLR</sequence>
<evidence type="ECO:0000259" key="6">
    <source>
        <dbReference type="SMART" id="SM01332"/>
    </source>
</evidence>
<dbReference type="InterPro" id="IPR006671">
    <property type="entry name" value="Cyclin_N"/>
</dbReference>
<dbReference type="EMBL" id="JBICBT010000819">
    <property type="protein sequence ID" value="KAL3098809.1"/>
    <property type="molecule type" value="Genomic_DNA"/>
</dbReference>
<dbReference type="InterPro" id="IPR039361">
    <property type="entry name" value="Cyclin"/>
</dbReference>
<evidence type="ECO:0000313" key="7">
    <source>
        <dbReference type="EMBL" id="KAL3098809.1"/>
    </source>
</evidence>
<dbReference type="InterPro" id="IPR013763">
    <property type="entry name" value="Cyclin-like_dom"/>
</dbReference>
<dbReference type="SMART" id="SM00385">
    <property type="entry name" value="CYCLIN"/>
    <property type="match status" value="2"/>
</dbReference>
<evidence type="ECO:0000256" key="3">
    <source>
        <dbReference type="ARBA" id="ARBA00023306"/>
    </source>
</evidence>
<keyword evidence="2 4" id="KW-0195">Cyclin</keyword>
<dbReference type="Gene3D" id="1.10.472.10">
    <property type="entry name" value="Cyclin-like"/>
    <property type="match status" value="2"/>
</dbReference>
<feature type="domain" description="Cyclin-like" evidence="5">
    <location>
        <begin position="90"/>
        <end position="175"/>
    </location>
</feature>
<evidence type="ECO:0000256" key="1">
    <source>
        <dbReference type="ARBA" id="ARBA00022618"/>
    </source>
</evidence>
<dbReference type="GO" id="GO:0051301">
    <property type="term" value="P:cell division"/>
    <property type="evidence" value="ECO:0007669"/>
    <property type="project" value="UniProtKB-KW"/>
</dbReference>
<comment type="caution">
    <text evidence="7">The sequence shown here is derived from an EMBL/GenBank/DDBJ whole genome shotgun (WGS) entry which is preliminary data.</text>
</comment>
<evidence type="ECO:0000256" key="2">
    <source>
        <dbReference type="ARBA" id="ARBA00023127"/>
    </source>
</evidence>
<dbReference type="CDD" id="cd20537">
    <property type="entry name" value="CYCLIN_CCNO-like_rpt2"/>
    <property type="match status" value="1"/>
</dbReference>
<feature type="domain" description="Cyclin C-terminal" evidence="6">
    <location>
        <begin position="184"/>
        <end position="298"/>
    </location>
</feature>
<keyword evidence="8" id="KW-1185">Reference proteome</keyword>
<organism evidence="7 8">
    <name type="scientific">Heterodera trifolii</name>
    <dbReference type="NCBI Taxonomy" id="157864"/>
    <lineage>
        <taxon>Eukaryota</taxon>
        <taxon>Metazoa</taxon>
        <taxon>Ecdysozoa</taxon>
        <taxon>Nematoda</taxon>
        <taxon>Chromadorea</taxon>
        <taxon>Rhabditida</taxon>
        <taxon>Tylenchina</taxon>
        <taxon>Tylenchomorpha</taxon>
        <taxon>Tylenchoidea</taxon>
        <taxon>Heteroderidae</taxon>
        <taxon>Heteroderinae</taxon>
        <taxon>Heterodera</taxon>
    </lineage>
</organism>
<dbReference type="Pfam" id="PF00134">
    <property type="entry name" value="Cyclin_N"/>
    <property type="match status" value="1"/>
</dbReference>
<dbReference type="SUPFAM" id="SSF47954">
    <property type="entry name" value="Cyclin-like"/>
    <property type="match status" value="2"/>
</dbReference>
<evidence type="ECO:0000313" key="8">
    <source>
        <dbReference type="Proteomes" id="UP001620626"/>
    </source>
</evidence>
<dbReference type="Pfam" id="PF02984">
    <property type="entry name" value="Cyclin_C"/>
    <property type="match status" value="1"/>
</dbReference>
<comment type="similarity">
    <text evidence="4">Belongs to the cyclin family.</text>
</comment>